<reference evidence="2" key="1">
    <citation type="submission" date="2020-08" db="EMBL/GenBank/DDBJ databases">
        <title>Multicomponent nature underlies the extraordinary mechanical properties of spider dragline silk.</title>
        <authorList>
            <person name="Kono N."/>
            <person name="Nakamura H."/>
            <person name="Mori M."/>
            <person name="Yoshida Y."/>
            <person name="Ohtoshi R."/>
            <person name="Malay A.D."/>
            <person name="Moran D.A.P."/>
            <person name="Tomita M."/>
            <person name="Numata K."/>
            <person name="Arakawa K."/>
        </authorList>
    </citation>
    <scope>NUCLEOTIDE SEQUENCE</scope>
</reference>
<feature type="compositionally biased region" description="Basic and acidic residues" evidence="1">
    <location>
        <begin position="26"/>
        <end position="37"/>
    </location>
</feature>
<dbReference type="AlphaFoldDB" id="A0A8X6TI63"/>
<proteinExistence type="predicted"/>
<evidence type="ECO:0000256" key="1">
    <source>
        <dbReference type="SAM" id="MobiDB-lite"/>
    </source>
</evidence>
<feature type="compositionally biased region" description="Basic and acidic residues" evidence="1">
    <location>
        <begin position="109"/>
        <end position="124"/>
    </location>
</feature>
<accession>A0A8X6TI63</accession>
<gene>
    <name evidence="2" type="ORF">NPIL_22021</name>
</gene>
<feature type="compositionally biased region" description="Basic residues" evidence="1">
    <location>
        <begin position="71"/>
        <end position="80"/>
    </location>
</feature>
<evidence type="ECO:0000313" key="3">
    <source>
        <dbReference type="Proteomes" id="UP000887013"/>
    </source>
</evidence>
<sequence length="184" mass="20410">MDPKREEKHRIRANFGQKRVGGGVNREQKQRATEGWEKQWGSGQVPPSCGKSCKTLGNSRAKRLGTPGKEGRRHKGKGTHRGQSSESPETRVGPIGVWRREMGTIGYEEGDKKIRTDGRKRGGEEENNVLAGHIGRGSQAMTKKGKTSKRRNGTREGRKSGGNNQKEMKQKEPAWMVGSIEFSS</sequence>
<dbReference type="EMBL" id="BMAW01010084">
    <property type="protein sequence ID" value="GFT17200.1"/>
    <property type="molecule type" value="Genomic_DNA"/>
</dbReference>
<comment type="caution">
    <text evidence="2">The sequence shown here is derived from an EMBL/GenBank/DDBJ whole genome shotgun (WGS) entry which is preliminary data.</text>
</comment>
<feature type="region of interest" description="Disordered" evidence="1">
    <location>
        <begin position="1"/>
        <end position="184"/>
    </location>
</feature>
<dbReference type="Proteomes" id="UP000887013">
    <property type="component" value="Unassembled WGS sequence"/>
</dbReference>
<evidence type="ECO:0000313" key="2">
    <source>
        <dbReference type="EMBL" id="GFT17200.1"/>
    </source>
</evidence>
<keyword evidence="3" id="KW-1185">Reference proteome</keyword>
<feature type="compositionally biased region" description="Basic residues" evidence="1">
    <location>
        <begin position="143"/>
        <end position="152"/>
    </location>
</feature>
<name>A0A8X6TI63_NEPPI</name>
<organism evidence="2 3">
    <name type="scientific">Nephila pilipes</name>
    <name type="common">Giant wood spider</name>
    <name type="synonym">Nephila maculata</name>
    <dbReference type="NCBI Taxonomy" id="299642"/>
    <lineage>
        <taxon>Eukaryota</taxon>
        <taxon>Metazoa</taxon>
        <taxon>Ecdysozoa</taxon>
        <taxon>Arthropoda</taxon>
        <taxon>Chelicerata</taxon>
        <taxon>Arachnida</taxon>
        <taxon>Araneae</taxon>
        <taxon>Araneomorphae</taxon>
        <taxon>Entelegynae</taxon>
        <taxon>Araneoidea</taxon>
        <taxon>Nephilidae</taxon>
        <taxon>Nephila</taxon>
    </lineage>
</organism>
<protein>
    <submittedName>
        <fullName evidence="2">Uncharacterized protein</fullName>
    </submittedName>
</protein>